<organism evidence="1 2">
    <name type="scientific">Iris pallida</name>
    <name type="common">Sweet iris</name>
    <dbReference type="NCBI Taxonomy" id="29817"/>
    <lineage>
        <taxon>Eukaryota</taxon>
        <taxon>Viridiplantae</taxon>
        <taxon>Streptophyta</taxon>
        <taxon>Embryophyta</taxon>
        <taxon>Tracheophyta</taxon>
        <taxon>Spermatophyta</taxon>
        <taxon>Magnoliopsida</taxon>
        <taxon>Liliopsida</taxon>
        <taxon>Asparagales</taxon>
        <taxon>Iridaceae</taxon>
        <taxon>Iridoideae</taxon>
        <taxon>Irideae</taxon>
        <taxon>Iris</taxon>
    </lineage>
</organism>
<reference evidence="1" key="2">
    <citation type="submission" date="2023-04" db="EMBL/GenBank/DDBJ databases">
        <authorList>
            <person name="Bruccoleri R.E."/>
            <person name="Oakeley E.J."/>
            <person name="Faust A.-M."/>
            <person name="Dessus-Babus S."/>
            <person name="Altorfer M."/>
            <person name="Burckhardt D."/>
            <person name="Oertli M."/>
            <person name="Naumann U."/>
            <person name="Petersen F."/>
            <person name="Wong J."/>
        </authorList>
    </citation>
    <scope>NUCLEOTIDE SEQUENCE</scope>
    <source>
        <strain evidence="1">GSM-AAB239-AS_SAM_17_03QT</strain>
        <tissue evidence="1">Leaf</tissue>
    </source>
</reference>
<comment type="caution">
    <text evidence="1">The sequence shown here is derived from an EMBL/GenBank/DDBJ whole genome shotgun (WGS) entry which is preliminary data.</text>
</comment>
<sequence>MFPSSFRNFTVAENLGSSGAIFYFFVDNVCSIFRFSSN</sequence>
<dbReference type="AlphaFoldDB" id="A0AAX6F7G4"/>
<gene>
    <name evidence="1" type="ORF">M6B38_150015</name>
</gene>
<evidence type="ECO:0000313" key="2">
    <source>
        <dbReference type="Proteomes" id="UP001140949"/>
    </source>
</evidence>
<reference evidence="1" key="1">
    <citation type="journal article" date="2023" name="GigaByte">
        <title>Genome assembly of the bearded iris, Iris pallida Lam.</title>
        <authorList>
            <person name="Bruccoleri R.E."/>
            <person name="Oakeley E.J."/>
            <person name="Faust A.M.E."/>
            <person name="Altorfer M."/>
            <person name="Dessus-Babus S."/>
            <person name="Burckhardt D."/>
            <person name="Oertli M."/>
            <person name="Naumann U."/>
            <person name="Petersen F."/>
            <person name="Wong J."/>
        </authorList>
    </citation>
    <scope>NUCLEOTIDE SEQUENCE</scope>
    <source>
        <strain evidence="1">GSM-AAB239-AS_SAM_17_03QT</strain>
    </source>
</reference>
<dbReference type="Proteomes" id="UP001140949">
    <property type="component" value="Unassembled WGS sequence"/>
</dbReference>
<keyword evidence="2" id="KW-1185">Reference proteome</keyword>
<proteinExistence type="predicted"/>
<name>A0AAX6F7G4_IRIPA</name>
<accession>A0AAX6F7G4</accession>
<protein>
    <submittedName>
        <fullName evidence="1">Uncharacterized protein</fullName>
    </submittedName>
</protein>
<dbReference type="EMBL" id="JANAVB010031216">
    <property type="protein sequence ID" value="KAJ6812350.1"/>
    <property type="molecule type" value="Genomic_DNA"/>
</dbReference>
<evidence type="ECO:0000313" key="1">
    <source>
        <dbReference type="EMBL" id="KAJ6812350.1"/>
    </source>
</evidence>